<dbReference type="EMBL" id="AP018360">
    <property type="protein sequence ID" value="BBA45396.1"/>
    <property type="molecule type" value="Genomic_DNA"/>
</dbReference>
<name>A0A250LLH3_9BURK</name>
<proteinExistence type="predicted"/>
<dbReference type="Proteomes" id="UP001220209">
    <property type="component" value="Plasmid unnamed1"/>
</dbReference>
<gene>
    <name evidence="1" type="ORF">BCCH1_79070</name>
    <name evidence="2" type="ORF">LXE91_39650</name>
</gene>
<reference evidence="2 3" key="3">
    <citation type="submission" date="2021-12" db="EMBL/GenBank/DDBJ databases">
        <title>Genomic and phenotypic characterization of three Burkholderia contaminans isolates recovered from different sources.</title>
        <authorList>
            <person name="Lopez De Volder A."/>
            <person name="Fan Y."/>
            <person name="Nunvar J."/>
            <person name="Herrera T."/>
            <person name="Timp W."/>
            <person name="Degrossi J."/>
        </authorList>
    </citation>
    <scope>NUCLEOTIDE SEQUENCE [LARGE SCALE GENOMIC DNA]</scope>
    <source>
        <strain evidence="2 3">LMG 23361</strain>
        <plasmid evidence="2 3">unnamed1</plasmid>
    </source>
</reference>
<reference evidence="1" key="1">
    <citation type="journal article" date="2016" name="Biosci. Biotechnol. Biochem.">
        <title>Bioconversion of AHX to AOH by resting cells of Burkholderia contaminans CH-1.</title>
        <authorList>
            <person name="Choi J.H."/>
            <person name="Kikuchi A."/>
            <person name="Pumkaeo P."/>
            <person name="Hirai H."/>
            <person name="Tokuyama S."/>
            <person name="Kawagishi H."/>
        </authorList>
    </citation>
    <scope>NUCLEOTIDE SEQUENCE</scope>
    <source>
        <strain evidence="1">CH-1</strain>
        <plasmid evidence="1">pBC453</plasmid>
    </source>
</reference>
<protein>
    <submittedName>
        <fullName evidence="1">Uncharacterized protein</fullName>
    </submittedName>
</protein>
<accession>A0A250LLH3</accession>
<organism evidence="1">
    <name type="scientific">Burkholderia contaminans</name>
    <dbReference type="NCBI Taxonomy" id="488447"/>
    <lineage>
        <taxon>Bacteria</taxon>
        <taxon>Pseudomonadati</taxon>
        <taxon>Pseudomonadota</taxon>
        <taxon>Betaproteobacteria</taxon>
        <taxon>Burkholderiales</taxon>
        <taxon>Burkholderiaceae</taxon>
        <taxon>Burkholderia</taxon>
        <taxon>Burkholderia cepacia complex</taxon>
    </lineage>
</organism>
<sequence length="190" mass="20494">MIHWTDAPNGSAGHIGEALIVQIRRLAIGGWSAGWRNGMKWDVSDQTTQIAEQSSRHFRSLAAAKGAVRDHLLASGVIVAEERATPPVLGRWREVNVLLQEAAKVTWTAPGRTGIRTWIGCVSGHPVATIKRQPGHVGSACTAWIDGWVWIVPEVGNPSRLIDSVARGFESVPAAKKAINGAIKAHPLKR</sequence>
<dbReference type="AlphaFoldDB" id="A0A250LLH3"/>
<dbReference type="EMBL" id="CP090643">
    <property type="protein sequence ID" value="WFN23653.1"/>
    <property type="molecule type" value="Genomic_DNA"/>
</dbReference>
<geneLocation type="plasmid" evidence="1">
    <name>pBC453</name>
</geneLocation>
<reference evidence="1" key="2">
    <citation type="journal article" date="2017" name="Genome Announc.">
        <title>High-Quality Draft Genome Sequence of Burkholderia contaminans CH-1, a Gram-Negative Bacterium That Metabolizes 2-Azahypoxanthine, a Plant Growth-Regulating Compound.</title>
        <authorList>
            <person name="Choi J.-H."/>
            <person name="Sugiura H."/>
            <person name="Moriuchi R."/>
            <person name="Kawagishi H."/>
            <person name="Dohra H."/>
        </authorList>
    </citation>
    <scope>NUCLEOTIDE SEQUENCE</scope>
    <source>
        <strain evidence="1">CH-1</strain>
        <plasmid evidence="1">pBC453</plasmid>
    </source>
</reference>
<geneLocation type="plasmid" evidence="2 3">
    <name>unnamed1</name>
</geneLocation>
<evidence type="ECO:0000313" key="1">
    <source>
        <dbReference type="EMBL" id="BBA45396.1"/>
    </source>
</evidence>
<dbReference type="RefSeq" id="WP_077234756.1">
    <property type="nucleotide sequence ID" value="NZ_AP018360.1"/>
</dbReference>
<evidence type="ECO:0000313" key="2">
    <source>
        <dbReference type="EMBL" id="WFN23653.1"/>
    </source>
</evidence>
<evidence type="ECO:0000313" key="3">
    <source>
        <dbReference type="Proteomes" id="UP001220209"/>
    </source>
</evidence>
<keyword evidence="1" id="KW-0614">Plasmid</keyword>